<dbReference type="SUPFAM" id="SSF56112">
    <property type="entry name" value="Protein kinase-like (PK-like)"/>
    <property type="match status" value="1"/>
</dbReference>
<dbReference type="Pfam" id="PF00069">
    <property type="entry name" value="Pkinase"/>
    <property type="match status" value="1"/>
</dbReference>
<dbReference type="EMBL" id="CP025198">
    <property type="protein sequence ID" value="AXE39480.1"/>
    <property type="molecule type" value="Genomic_DNA"/>
</dbReference>
<dbReference type="GO" id="GO:0005737">
    <property type="term" value="C:cytoplasm"/>
    <property type="evidence" value="ECO:0007669"/>
    <property type="project" value="TreeGrafter"/>
</dbReference>
<dbReference type="InterPro" id="IPR011009">
    <property type="entry name" value="Kinase-like_dom_sf"/>
</dbReference>
<keyword evidence="5 13" id="KW-0418">Kinase</keyword>
<dbReference type="AlphaFoldDB" id="A0A344UW32"/>
<gene>
    <name evidence="13" type="primary">stkP</name>
    <name evidence="13" type="ORF">JS278_02339</name>
</gene>
<dbReference type="PROSITE" id="PS00108">
    <property type="entry name" value="PROTEIN_KINASE_ST"/>
    <property type="match status" value="1"/>
</dbReference>
<evidence type="ECO:0000256" key="10">
    <source>
        <dbReference type="SAM" id="MobiDB-lite"/>
    </source>
</evidence>
<dbReference type="Proteomes" id="UP000251995">
    <property type="component" value="Chromosome"/>
</dbReference>
<dbReference type="PANTHER" id="PTHR24361:SF433">
    <property type="entry name" value="PROTEIN KINASE DOMAIN-CONTAINING PROTEIN"/>
    <property type="match status" value="1"/>
</dbReference>
<evidence type="ECO:0000256" key="7">
    <source>
        <dbReference type="ARBA" id="ARBA00047899"/>
    </source>
</evidence>
<accession>A0A344UW32</accession>
<evidence type="ECO:0000256" key="8">
    <source>
        <dbReference type="ARBA" id="ARBA00048679"/>
    </source>
</evidence>
<dbReference type="PANTHER" id="PTHR24361">
    <property type="entry name" value="MITOGEN-ACTIVATED KINASE KINASE KINASE"/>
    <property type="match status" value="1"/>
</dbReference>
<dbReference type="CDD" id="cd14014">
    <property type="entry name" value="STKc_PknB_like"/>
    <property type="match status" value="1"/>
</dbReference>
<organism evidence="13 14">
    <name type="scientific">Acidipropionibacterium virtanenii</name>
    <dbReference type="NCBI Taxonomy" id="2057246"/>
    <lineage>
        <taxon>Bacteria</taxon>
        <taxon>Bacillati</taxon>
        <taxon>Actinomycetota</taxon>
        <taxon>Actinomycetes</taxon>
        <taxon>Propionibacteriales</taxon>
        <taxon>Propionibacteriaceae</taxon>
        <taxon>Acidipropionibacterium</taxon>
    </lineage>
</organism>
<keyword evidence="11" id="KW-1133">Transmembrane helix</keyword>
<dbReference type="Gene3D" id="1.10.510.10">
    <property type="entry name" value="Transferase(Phosphotransferase) domain 1"/>
    <property type="match status" value="1"/>
</dbReference>
<evidence type="ECO:0000313" key="14">
    <source>
        <dbReference type="Proteomes" id="UP000251995"/>
    </source>
</evidence>
<evidence type="ECO:0000256" key="11">
    <source>
        <dbReference type="SAM" id="Phobius"/>
    </source>
</evidence>
<comment type="catalytic activity">
    <reaction evidence="7">
        <text>L-threonyl-[protein] + ATP = O-phospho-L-threonyl-[protein] + ADP + H(+)</text>
        <dbReference type="Rhea" id="RHEA:46608"/>
        <dbReference type="Rhea" id="RHEA-COMP:11060"/>
        <dbReference type="Rhea" id="RHEA-COMP:11605"/>
        <dbReference type="ChEBI" id="CHEBI:15378"/>
        <dbReference type="ChEBI" id="CHEBI:30013"/>
        <dbReference type="ChEBI" id="CHEBI:30616"/>
        <dbReference type="ChEBI" id="CHEBI:61977"/>
        <dbReference type="ChEBI" id="CHEBI:456216"/>
        <dbReference type="EC" id="2.7.11.1"/>
    </reaction>
</comment>
<evidence type="ECO:0000259" key="12">
    <source>
        <dbReference type="PROSITE" id="PS50011"/>
    </source>
</evidence>
<protein>
    <recommendedName>
        <fullName evidence="1">non-specific serine/threonine protein kinase</fullName>
        <ecNumber evidence="1">2.7.11.1</ecNumber>
    </recommendedName>
</protein>
<dbReference type="InterPro" id="IPR017441">
    <property type="entry name" value="Protein_kinase_ATP_BS"/>
</dbReference>
<evidence type="ECO:0000256" key="9">
    <source>
        <dbReference type="PROSITE-ProRule" id="PRU10141"/>
    </source>
</evidence>
<keyword evidence="6 9" id="KW-0067">ATP-binding</keyword>
<name>A0A344UW32_9ACTN</name>
<dbReference type="GO" id="GO:0106310">
    <property type="term" value="F:protein serine kinase activity"/>
    <property type="evidence" value="ECO:0007669"/>
    <property type="project" value="RHEA"/>
</dbReference>
<dbReference type="KEGG" id="acij:JS278_02339"/>
<evidence type="ECO:0000256" key="6">
    <source>
        <dbReference type="ARBA" id="ARBA00022840"/>
    </source>
</evidence>
<dbReference type="InterPro" id="IPR053235">
    <property type="entry name" value="Ser_Thr_kinase"/>
</dbReference>
<evidence type="ECO:0000256" key="3">
    <source>
        <dbReference type="ARBA" id="ARBA00022679"/>
    </source>
</evidence>
<dbReference type="InterPro" id="IPR000719">
    <property type="entry name" value="Prot_kinase_dom"/>
</dbReference>
<dbReference type="EC" id="2.7.11.1" evidence="1"/>
<comment type="catalytic activity">
    <reaction evidence="8">
        <text>L-seryl-[protein] + ATP = O-phospho-L-seryl-[protein] + ADP + H(+)</text>
        <dbReference type="Rhea" id="RHEA:17989"/>
        <dbReference type="Rhea" id="RHEA-COMP:9863"/>
        <dbReference type="Rhea" id="RHEA-COMP:11604"/>
        <dbReference type="ChEBI" id="CHEBI:15378"/>
        <dbReference type="ChEBI" id="CHEBI:29999"/>
        <dbReference type="ChEBI" id="CHEBI:30616"/>
        <dbReference type="ChEBI" id="CHEBI:83421"/>
        <dbReference type="ChEBI" id="CHEBI:456216"/>
        <dbReference type="EC" id="2.7.11.1"/>
    </reaction>
</comment>
<dbReference type="InterPro" id="IPR008271">
    <property type="entry name" value="Ser/Thr_kinase_AS"/>
</dbReference>
<reference evidence="13 14" key="1">
    <citation type="submission" date="2017-12" db="EMBL/GenBank/DDBJ databases">
        <title>The whole genome sequence of the Acidipropionibacterium virtanenii sp. nov. type strain JS278.</title>
        <authorList>
            <person name="Laine P."/>
            <person name="Deptula P."/>
            <person name="Varmanen P."/>
            <person name="Auvinen P."/>
        </authorList>
    </citation>
    <scope>NUCLEOTIDE SEQUENCE [LARGE SCALE GENOMIC DNA]</scope>
    <source>
        <strain evidence="13 14">JS278</strain>
    </source>
</reference>
<keyword evidence="3 13" id="KW-0808">Transferase</keyword>
<dbReference type="PROSITE" id="PS00107">
    <property type="entry name" value="PROTEIN_KINASE_ATP"/>
    <property type="match status" value="1"/>
</dbReference>
<keyword evidence="11" id="KW-0812">Transmembrane</keyword>
<evidence type="ECO:0000256" key="5">
    <source>
        <dbReference type="ARBA" id="ARBA00022777"/>
    </source>
</evidence>
<feature type="compositionally biased region" description="Low complexity" evidence="10">
    <location>
        <begin position="369"/>
        <end position="378"/>
    </location>
</feature>
<evidence type="ECO:0000256" key="1">
    <source>
        <dbReference type="ARBA" id="ARBA00012513"/>
    </source>
</evidence>
<feature type="compositionally biased region" description="Low complexity" evidence="10">
    <location>
        <begin position="311"/>
        <end position="322"/>
    </location>
</feature>
<evidence type="ECO:0000256" key="4">
    <source>
        <dbReference type="ARBA" id="ARBA00022741"/>
    </source>
</evidence>
<keyword evidence="14" id="KW-1185">Reference proteome</keyword>
<keyword evidence="2" id="KW-0723">Serine/threonine-protein kinase</keyword>
<feature type="transmembrane region" description="Helical" evidence="11">
    <location>
        <begin position="421"/>
        <end position="441"/>
    </location>
</feature>
<sequence>MWARQLADLDPMGEIFSGRYELVDPLGRGGSGDVWRVWDHRDSRYLAGKVLQQSDSASLLRFVRETGWRFDHPHIVAPLGWVGEDDRIMFSMPLVHGGAVSALLTERGPLPPGYVAGIADQMLDALEIIHEAGLVHRDIKPANILMEPNPSGLPDARLADFGIAAKVGEPRMTRVAEVVGTPGFMSPEARMGADPEPAQDIYSLGVVMAQLLTAGRPVGEEPPVLAAEQRVTPLGRFIVACLSDVTGRFPGAAEARQELARVRSGLGLARIAIPDRTPALPPGWGPDGPDSSTKPLPGVRPANRGPRITASPSPLSGPSIPSQRMPAAPNRVPAGQASAPQGVPYGGARPRNGGYGGPPGGGTPPNQGPRPQTWSPAPGSGPRPSGPVPRSPGPQSPVPQSPASVNMPRARASSGTTAKDIVLGAGITAGVALIVIVILLLL</sequence>
<dbReference type="GO" id="GO:0004674">
    <property type="term" value="F:protein serine/threonine kinase activity"/>
    <property type="evidence" value="ECO:0007669"/>
    <property type="project" value="UniProtKB-KW"/>
</dbReference>
<evidence type="ECO:0000313" key="13">
    <source>
        <dbReference type="EMBL" id="AXE39480.1"/>
    </source>
</evidence>
<feature type="region of interest" description="Disordered" evidence="10">
    <location>
        <begin position="273"/>
        <end position="416"/>
    </location>
</feature>
<keyword evidence="4 9" id="KW-0547">Nucleotide-binding</keyword>
<feature type="binding site" evidence="9">
    <location>
        <position position="49"/>
    </location>
    <ligand>
        <name>ATP</name>
        <dbReference type="ChEBI" id="CHEBI:30616"/>
    </ligand>
</feature>
<dbReference type="PROSITE" id="PS50011">
    <property type="entry name" value="PROTEIN_KINASE_DOM"/>
    <property type="match status" value="1"/>
</dbReference>
<proteinExistence type="predicted"/>
<feature type="compositionally biased region" description="Pro residues" evidence="10">
    <location>
        <begin position="379"/>
        <end position="400"/>
    </location>
</feature>
<keyword evidence="11" id="KW-0472">Membrane</keyword>
<evidence type="ECO:0000256" key="2">
    <source>
        <dbReference type="ARBA" id="ARBA00022527"/>
    </source>
</evidence>
<feature type="domain" description="Protein kinase" evidence="12">
    <location>
        <begin position="20"/>
        <end position="280"/>
    </location>
</feature>
<dbReference type="GO" id="GO:0005524">
    <property type="term" value="F:ATP binding"/>
    <property type="evidence" value="ECO:0007669"/>
    <property type="project" value="UniProtKB-UniRule"/>
</dbReference>
<dbReference type="SMART" id="SM00220">
    <property type="entry name" value="S_TKc"/>
    <property type="match status" value="1"/>
</dbReference>